<dbReference type="CDD" id="cd18577">
    <property type="entry name" value="ABC_6TM_Pgp_ABCB1_D1_like"/>
    <property type="match status" value="1"/>
</dbReference>
<dbReference type="Pfam" id="PF00005">
    <property type="entry name" value="ABC_tran"/>
    <property type="match status" value="2"/>
</dbReference>
<dbReference type="GO" id="GO:0005743">
    <property type="term" value="C:mitochondrial inner membrane"/>
    <property type="evidence" value="ECO:0007669"/>
    <property type="project" value="TreeGrafter"/>
</dbReference>
<gene>
    <name evidence="15" type="ORF">SCHPADRAFT_818613</name>
</gene>
<keyword evidence="15" id="KW-0378">Hydrolase</keyword>
<dbReference type="SMART" id="SM00382">
    <property type="entry name" value="AAA"/>
    <property type="match status" value="2"/>
</dbReference>
<dbReference type="PANTHER" id="PTHR43394:SF15">
    <property type="entry name" value="ALPHA-FACTOR-TRANSPORTING ATPASE"/>
    <property type="match status" value="1"/>
</dbReference>
<feature type="transmembrane region" description="Helical" evidence="12">
    <location>
        <begin position="838"/>
        <end position="859"/>
    </location>
</feature>
<dbReference type="InterPro" id="IPR027417">
    <property type="entry name" value="P-loop_NTPase"/>
</dbReference>
<dbReference type="InterPro" id="IPR036640">
    <property type="entry name" value="ABC1_TM_sf"/>
</dbReference>
<evidence type="ECO:0000256" key="5">
    <source>
        <dbReference type="ARBA" id="ARBA00022741"/>
    </source>
</evidence>
<evidence type="ECO:0000256" key="1">
    <source>
        <dbReference type="ARBA" id="ARBA00004141"/>
    </source>
</evidence>
<dbReference type="FunCoup" id="A0A0H2S5C9">
    <property type="interactions" value="30"/>
</dbReference>
<feature type="domain" description="ABC transporter" evidence="13">
    <location>
        <begin position="1158"/>
        <end position="1396"/>
    </location>
</feature>
<name>A0A0H2S5C9_9AGAM</name>
<dbReference type="InterPro" id="IPR003439">
    <property type="entry name" value="ABC_transporter-like_ATP-bd"/>
</dbReference>
<feature type="region of interest" description="Disordered" evidence="11">
    <location>
        <begin position="765"/>
        <end position="784"/>
    </location>
</feature>
<evidence type="ECO:0000256" key="10">
    <source>
        <dbReference type="ARBA" id="ARBA00023180"/>
    </source>
</evidence>
<feature type="transmembrane region" description="Helical" evidence="12">
    <location>
        <begin position="982"/>
        <end position="1003"/>
    </location>
</feature>
<keyword evidence="2" id="KW-0813">Transport</keyword>
<dbReference type="InParanoid" id="A0A0H2S5C9"/>
<evidence type="ECO:0000256" key="8">
    <source>
        <dbReference type="ARBA" id="ARBA00022989"/>
    </source>
</evidence>
<dbReference type="InterPro" id="IPR039421">
    <property type="entry name" value="Type_1_exporter"/>
</dbReference>
<dbReference type="InterPro" id="IPR017871">
    <property type="entry name" value="ABC_transporter-like_CS"/>
</dbReference>
<feature type="transmembrane region" description="Helical" evidence="12">
    <location>
        <begin position="319"/>
        <end position="341"/>
    </location>
</feature>
<dbReference type="InterPro" id="IPR011527">
    <property type="entry name" value="ABC1_TM_dom"/>
</dbReference>
<dbReference type="FunFam" id="3.40.50.300:FF:001471">
    <property type="entry name" value="P-loop containing nucleoside triphosphate hydrolase protein"/>
    <property type="match status" value="1"/>
</dbReference>
<dbReference type="Gene3D" id="3.40.50.300">
    <property type="entry name" value="P-loop containing nucleotide triphosphate hydrolases"/>
    <property type="match status" value="2"/>
</dbReference>
<evidence type="ECO:0000259" key="13">
    <source>
        <dbReference type="PROSITE" id="PS50893"/>
    </source>
</evidence>
<evidence type="ECO:0000256" key="7">
    <source>
        <dbReference type="ARBA" id="ARBA00022967"/>
    </source>
</evidence>
<dbReference type="GO" id="GO:0005524">
    <property type="term" value="F:ATP binding"/>
    <property type="evidence" value="ECO:0007669"/>
    <property type="project" value="UniProtKB-KW"/>
</dbReference>
<evidence type="ECO:0000259" key="14">
    <source>
        <dbReference type="PROSITE" id="PS50929"/>
    </source>
</evidence>
<feature type="transmembrane region" description="Helical" evidence="12">
    <location>
        <begin position="953"/>
        <end position="976"/>
    </location>
</feature>
<dbReference type="PANTHER" id="PTHR43394">
    <property type="entry name" value="ATP-DEPENDENT PERMEASE MDL1, MITOCHONDRIAL"/>
    <property type="match status" value="1"/>
</dbReference>
<dbReference type="Gene3D" id="1.20.1560.10">
    <property type="entry name" value="ABC transporter type 1, transmembrane domain"/>
    <property type="match status" value="4"/>
</dbReference>
<evidence type="ECO:0000256" key="6">
    <source>
        <dbReference type="ARBA" id="ARBA00022840"/>
    </source>
</evidence>
<feature type="compositionally biased region" description="Basic and acidic residues" evidence="11">
    <location>
        <begin position="765"/>
        <end position="780"/>
    </location>
</feature>
<protein>
    <submittedName>
        <fullName evidence="15">p-loop containing nucleoside triphosphate hydrolase protein</fullName>
    </submittedName>
</protein>
<dbReference type="PROSITE" id="PS50929">
    <property type="entry name" value="ABC_TM1F"/>
    <property type="match status" value="2"/>
</dbReference>
<dbReference type="GO" id="GO:0016887">
    <property type="term" value="F:ATP hydrolysis activity"/>
    <property type="evidence" value="ECO:0007669"/>
    <property type="project" value="InterPro"/>
</dbReference>
<feature type="transmembrane region" description="Helical" evidence="12">
    <location>
        <begin position="1067"/>
        <end position="1090"/>
    </location>
</feature>
<dbReference type="FunFam" id="3.40.50.300:FF:000479">
    <property type="entry name" value="Multidrug resistance protein 1A"/>
    <property type="match status" value="1"/>
</dbReference>
<dbReference type="InterPro" id="IPR003593">
    <property type="entry name" value="AAA+_ATPase"/>
</dbReference>
<evidence type="ECO:0000256" key="2">
    <source>
        <dbReference type="ARBA" id="ARBA00022448"/>
    </source>
</evidence>
<feature type="transmembrane region" description="Helical" evidence="12">
    <location>
        <begin position="1096"/>
        <end position="1117"/>
    </location>
</feature>
<proteinExistence type="predicted"/>
<comment type="subcellular location">
    <subcellularLocation>
        <location evidence="1">Membrane</location>
        <topology evidence="1">Multi-pass membrane protein</topology>
    </subcellularLocation>
</comment>
<feature type="transmembrane region" description="Helical" evidence="12">
    <location>
        <begin position="31"/>
        <end position="63"/>
    </location>
</feature>
<feature type="transmembrane region" description="Helical" evidence="12">
    <location>
        <begin position="278"/>
        <end position="299"/>
    </location>
</feature>
<keyword evidence="5" id="KW-0547">Nucleotide-binding</keyword>
<dbReference type="Pfam" id="PF00664">
    <property type="entry name" value="ABC_membrane"/>
    <property type="match status" value="2"/>
</dbReference>
<feature type="transmembrane region" description="Helical" evidence="12">
    <location>
        <begin position="198"/>
        <end position="216"/>
    </location>
</feature>
<feature type="domain" description="ABC transporter" evidence="13">
    <location>
        <begin position="377"/>
        <end position="620"/>
    </location>
</feature>
<evidence type="ECO:0000256" key="9">
    <source>
        <dbReference type="ARBA" id="ARBA00023136"/>
    </source>
</evidence>
<keyword evidence="6" id="KW-0067">ATP-binding</keyword>
<evidence type="ECO:0000313" key="15">
    <source>
        <dbReference type="EMBL" id="KLO19159.1"/>
    </source>
</evidence>
<dbReference type="OrthoDB" id="6500128at2759"/>
<keyword evidence="7" id="KW-1278">Translocase</keyword>
<dbReference type="STRING" id="27342.A0A0H2S5C9"/>
<dbReference type="PROSITE" id="PS00211">
    <property type="entry name" value="ABC_TRANSPORTER_1"/>
    <property type="match status" value="2"/>
</dbReference>
<evidence type="ECO:0000256" key="3">
    <source>
        <dbReference type="ARBA" id="ARBA00022692"/>
    </source>
</evidence>
<feature type="transmembrane region" description="Helical" evidence="12">
    <location>
        <begin position="83"/>
        <end position="111"/>
    </location>
</feature>
<sequence length="1401" mass="153141">MTEKKTPITATTTPPQPSARLLFSLVSQRDVILFLLPATAAAIIAGSVAPFMTFVVGQAFNAFSNFPLNDPSAEDKAKLRHDVGFAAIELIALAAATLSLSSMTSALWVTVGERNVMRLRQKVYDAISRHDMQWFDKGMGTDSGSEDSVGAGGLMAKFFAFRDTDEVRVATSLASGMLVQYLTTCITCLVLAFQRSWALTLVILSAVPILVIIQGFSQRFAGPLINIERDLTGVAATLVERAVSAIATVKAFNAQSSESSALSNVLGRTAVSSTKLNAVFGLTSALSQFVTMAMFVQGFWFGSLLVRRGTVNPGDVMTVFWACLIATSNLQMCIPHFITLAKGKFAMVSLLTLSSSGNDEPPPPYQIIKPMRCRGDFALNHVTFAYPSRPHDLVLRGISIYFPSNEVTFVVGGSGSGKSTIAQLLARIYVPQAGRIDLDDRDLLSLDEAWLRSRVALVSQTCILFDGTVHDNVAIGVAGSGLDPKDVPNKDVVKACTAALMHEFIRDLPEGYDTVLGNGGTNLSGGQRQRLAIARAILRDPDVLILDEATSALDVTSRVLVFEAIKALRANKTTIVITHDLSQITRGDFVYVLKDGIVAEQGYRQDLENSYDIEKGEGEFRKMMRMQGETGGLPIKEERIIVKKPSKVSLMSNGDSWGRKSSRSAYGIASMRASVSLSDWMIDVVRDFSKRNTVASNFLSPFTNQEQNNRLLVPSIAISRSSVYSQTEWMSVYDARRGTLVPSPTSKMHRVPSHMTLVKDDEEFEKEKSTMERSGAEATRRRVQRTNTIRTWHSDNEWETIAIDNSISANGTPTNDRPRMSMLQLIREVYPTVSQKPFIALGLVMCIASGAITPVFSFLLSRLLFEVSIGAKDISTINIFGGIVLGIAAIDGILMGMKFFIMETGALSWVNSLRKRCYALVLAQDKKYFDKTENSPVALMQVLIKDGDDARNLIAVVLGQFVVVVAMLSVGLIWAIVTGWQLTLAGLAIGPIFVFAMGIQSSVASRFEHRNKVAREVVAKGFYECVANIRAIRCMAFESAFRQKFDISVALAYRAGIRGAFVEGSSYGVASSLIYLAEALLFYVGAVLMANGTYTYLRMVQVLNLVVFTVTIGSQLMSFAQRIAKATEATRDFLRLKQLDLYTDESKGDTKPAIEGDIRFRHVSFSYPERPDVSVLRNTSFKVTANECVAVVGASGCGKSTVVSLLQRLYQPNSGKITINSHDISAMDTTHLREYVSVVGQNPMLFDATIAENIAYGNDRTLLSTHDIRRAAKAAQVHDFIMSLPQGYDTMVGENAALISGGQAQRLAIARALARPAKILVLDECTSALDPENQRLVMTSIARARKGRSTIVVTHKLPVMRMCDRIIVLHEGAVAEEGTYERLMKRNGIFASLARGGEWTG</sequence>
<dbReference type="PROSITE" id="PS50893">
    <property type="entry name" value="ABC_TRANSPORTER_2"/>
    <property type="match status" value="2"/>
</dbReference>
<evidence type="ECO:0000256" key="12">
    <source>
        <dbReference type="SAM" id="Phobius"/>
    </source>
</evidence>
<reference evidence="15 16" key="1">
    <citation type="submission" date="2015-04" db="EMBL/GenBank/DDBJ databases">
        <title>Complete genome sequence of Schizopora paradoxa KUC8140, a cosmopolitan wood degrader in East Asia.</title>
        <authorList>
            <consortium name="DOE Joint Genome Institute"/>
            <person name="Min B."/>
            <person name="Park H."/>
            <person name="Jang Y."/>
            <person name="Kim J.-J."/>
            <person name="Kim K.H."/>
            <person name="Pangilinan J."/>
            <person name="Lipzen A."/>
            <person name="Riley R."/>
            <person name="Grigoriev I.V."/>
            <person name="Spatafora J.W."/>
            <person name="Choi I.-G."/>
        </authorList>
    </citation>
    <scope>NUCLEOTIDE SEQUENCE [LARGE SCALE GENOMIC DNA]</scope>
    <source>
        <strain evidence="15 16">KUC8140</strain>
    </source>
</reference>
<dbReference type="Proteomes" id="UP000053477">
    <property type="component" value="Unassembled WGS sequence"/>
</dbReference>
<organism evidence="15 16">
    <name type="scientific">Schizopora paradoxa</name>
    <dbReference type="NCBI Taxonomy" id="27342"/>
    <lineage>
        <taxon>Eukaryota</taxon>
        <taxon>Fungi</taxon>
        <taxon>Dikarya</taxon>
        <taxon>Basidiomycota</taxon>
        <taxon>Agaricomycotina</taxon>
        <taxon>Agaricomycetes</taxon>
        <taxon>Hymenochaetales</taxon>
        <taxon>Schizoporaceae</taxon>
        <taxon>Schizopora</taxon>
    </lineage>
</organism>
<accession>A0A0H2S5C9</accession>
<dbReference type="SUPFAM" id="SSF90123">
    <property type="entry name" value="ABC transporter transmembrane region"/>
    <property type="match status" value="2"/>
</dbReference>
<keyword evidence="4" id="KW-0677">Repeat</keyword>
<dbReference type="GO" id="GO:0015421">
    <property type="term" value="F:ABC-type oligopeptide transporter activity"/>
    <property type="evidence" value="ECO:0007669"/>
    <property type="project" value="TreeGrafter"/>
</dbReference>
<keyword evidence="10" id="KW-0325">Glycoprotein</keyword>
<feature type="transmembrane region" description="Helical" evidence="12">
    <location>
        <begin position="879"/>
        <end position="901"/>
    </location>
</feature>
<dbReference type="CDD" id="cd18578">
    <property type="entry name" value="ABC_6TM_Pgp_ABCB1_D2_like"/>
    <property type="match status" value="1"/>
</dbReference>
<dbReference type="SUPFAM" id="SSF52540">
    <property type="entry name" value="P-loop containing nucleoside triphosphate hydrolases"/>
    <property type="match status" value="2"/>
</dbReference>
<dbReference type="GO" id="GO:0090374">
    <property type="term" value="P:oligopeptide export from mitochondrion"/>
    <property type="evidence" value="ECO:0007669"/>
    <property type="project" value="TreeGrafter"/>
</dbReference>
<feature type="domain" description="ABC transmembrane type-1" evidence="14">
    <location>
        <begin position="840"/>
        <end position="1125"/>
    </location>
</feature>
<evidence type="ECO:0000256" key="4">
    <source>
        <dbReference type="ARBA" id="ARBA00022737"/>
    </source>
</evidence>
<keyword evidence="9 12" id="KW-0472">Membrane</keyword>
<evidence type="ECO:0000256" key="11">
    <source>
        <dbReference type="SAM" id="MobiDB-lite"/>
    </source>
</evidence>
<keyword evidence="16" id="KW-1185">Reference proteome</keyword>
<evidence type="ECO:0000313" key="16">
    <source>
        <dbReference type="Proteomes" id="UP000053477"/>
    </source>
</evidence>
<keyword evidence="8 12" id="KW-1133">Transmembrane helix</keyword>
<keyword evidence="3 12" id="KW-0812">Transmembrane</keyword>
<dbReference type="EMBL" id="KQ085888">
    <property type="protein sequence ID" value="KLO19159.1"/>
    <property type="molecule type" value="Genomic_DNA"/>
</dbReference>
<feature type="domain" description="ABC transmembrane type-1" evidence="14">
    <location>
        <begin position="38"/>
        <end position="342"/>
    </location>
</feature>